<protein>
    <submittedName>
        <fullName evidence="3">Uncharacterized protein LOC113472767</fullName>
    </submittedName>
</protein>
<reference evidence="3" key="1">
    <citation type="submission" date="2025-08" db="UniProtKB">
        <authorList>
            <consortium name="RefSeq"/>
        </authorList>
    </citation>
    <scope>IDENTIFICATION</scope>
</reference>
<dbReference type="STRING" id="121845.A0A3Q0JJ00"/>
<dbReference type="KEGG" id="dci:113472767"/>
<keyword evidence="1" id="KW-0812">Transmembrane</keyword>
<dbReference type="RefSeq" id="XP_026688357.1">
    <property type="nucleotide sequence ID" value="XM_026832556.1"/>
</dbReference>
<dbReference type="Proteomes" id="UP000079169">
    <property type="component" value="Unplaced"/>
</dbReference>
<keyword evidence="1" id="KW-1133">Transmembrane helix</keyword>
<organism evidence="2 3">
    <name type="scientific">Diaphorina citri</name>
    <name type="common">Asian citrus psyllid</name>
    <dbReference type="NCBI Taxonomy" id="121845"/>
    <lineage>
        <taxon>Eukaryota</taxon>
        <taxon>Metazoa</taxon>
        <taxon>Ecdysozoa</taxon>
        <taxon>Arthropoda</taxon>
        <taxon>Hexapoda</taxon>
        <taxon>Insecta</taxon>
        <taxon>Pterygota</taxon>
        <taxon>Neoptera</taxon>
        <taxon>Paraneoptera</taxon>
        <taxon>Hemiptera</taxon>
        <taxon>Sternorrhyncha</taxon>
        <taxon>Psylloidea</taxon>
        <taxon>Psyllidae</taxon>
        <taxon>Diaphorininae</taxon>
        <taxon>Diaphorina</taxon>
    </lineage>
</organism>
<dbReference type="AlphaFoldDB" id="A0A3Q0JJ00"/>
<feature type="transmembrane region" description="Helical" evidence="1">
    <location>
        <begin position="20"/>
        <end position="44"/>
    </location>
</feature>
<keyword evidence="2" id="KW-1185">Reference proteome</keyword>
<accession>A0A3Q0JJ00</accession>
<dbReference type="PaxDb" id="121845-A0A3Q0JJ00"/>
<evidence type="ECO:0000256" key="1">
    <source>
        <dbReference type="SAM" id="Phobius"/>
    </source>
</evidence>
<gene>
    <name evidence="3" type="primary">LOC113472767</name>
</gene>
<sequence length="133" mass="13956">MALFPLVAVLKFMVIKALLIPLLISVLIIKKIIILGVIALPYVFSLLRICRNGPGFGLLFGGGGGGGGLGGNQVAANAPYLSAVDTAVDYTAGYGTHAGYKDFGGGARWIDRHYPNMMGMGKMTGEVGLIERK</sequence>
<dbReference type="GeneID" id="113472767"/>
<evidence type="ECO:0000313" key="2">
    <source>
        <dbReference type="Proteomes" id="UP000079169"/>
    </source>
</evidence>
<name>A0A3Q0JJ00_DIACI</name>
<proteinExistence type="predicted"/>
<evidence type="ECO:0000313" key="3">
    <source>
        <dbReference type="RefSeq" id="XP_026688357.1"/>
    </source>
</evidence>
<keyword evidence="1" id="KW-0472">Membrane</keyword>